<organism evidence="5 6">
    <name type="scientific">Kipferlia bialata</name>
    <dbReference type="NCBI Taxonomy" id="797122"/>
    <lineage>
        <taxon>Eukaryota</taxon>
        <taxon>Metamonada</taxon>
        <taxon>Carpediemonas-like organisms</taxon>
        <taxon>Kipferlia</taxon>
    </lineage>
</organism>
<dbReference type="InterPro" id="IPR000383">
    <property type="entry name" value="Xaa-Pro-like_dom"/>
</dbReference>
<keyword evidence="3" id="KW-0812">Transmembrane</keyword>
<comment type="caution">
    <text evidence="5">The sequence shown here is derived from an EMBL/GenBank/DDBJ whole genome shotgun (WGS) entry which is preliminary data.</text>
</comment>
<feature type="compositionally biased region" description="Polar residues" evidence="2">
    <location>
        <begin position="35"/>
        <end position="45"/>
    </location>
</feature>
<dbReference type="Gene3D" id="3.40.50.1820">
    <property type="entry name" value="alpha/beta hydrolase"/>
    <property type="match status" value="1"/>
</dbReference>
<keyword evidence="1" id="KW-0378">Hydrolase</keyword>
<dbReference type="InterPro" id="IPR029058">
    <property type="entry name" value="AB_hydrolase_fold"/>
</dbReference>
<evidence type="ECO:0000313" key="5">
    <source>
        <dbReference type="EMBL" id="GIQ84907.1"/>
    </source>
</evidence>
<dbReference type="Proteomes" id="UP000265618">
    <property type="component" value="Unassembled WGS sequence"/>
</dbReference>
<dbReference type="AlphaFoldDB" id="A0A9K3CYM7"/>
<evidence type="ECO:0000256" key="2">
    <source>
        <dbReference type="SAM" id="MobiDB-lite"/>
    </source>
</evidence>
<keyword evidence="3" id="KW-0472">Membrane</keyword>
<accession>A0A9K3CYM7</accession>
<dbReference type="Gene3D" id="2.60.120.260">
    <property type="entry name" value="Galactose-binding domain-like"/>
    <property type="match status" value="1"/>
</dbReference>
<sequence length="702" mass="75849">MRDECVGGSSLPAPVESAPTEDGCGRGVSLYTPPHSATATPSQTKGEGERDGQAKGEPSMCLYHCLLSLSLLCGIALVAGGAILVFGQTLTPTPTPTPFSSEVVGASHYMQYTETDPTLHYRQVPTSGDDDTPHPVILSVTPYNAYSSRFPALSFYPGMGDETHTVAMDVRGRYRSEGDFEWWDTAPVDVPRVMEDIMRQGWADQGIFTYGASADAVGQYMAFTTDRGVAERVPLLGQLMTVGANSIGQWAYQGGSMRHYAVNKWCGINLRETELLDRMYTMAEGQGPGMYGSCRSQTMAEEACETVSWPSVHIAGTFDMFQGNTFKAFDCYRNAGTMASLYSYLVVDYGGHCYSEPSGSMNHASRKGFTLVIGKAIFGAFVQTAIERGITPASRWTASDYAALSVNVQSLARTAMLTLSSDPPPLRDSVVWIHSLPVPDPDTSLNAVSRGWYTCTWPIICTVTRLSLLSTRVVDTVTFRHTPDHLVPTVGGHTFQYTTCGPWEQPIPEQVETLRLTGEAGATLPTYSEVTFPASALTGGDEVDTHIIGQVRATVGVSIAADSGSAADIDLHLTLCEVDSEGGRVMIAQGVQRVGWRGEGEVLEYAMPAYGERVSVEVDLWHAVWHLSPGSTLSLLVAASNYPMYIQYGQDANGEAVFSNSIHPSCSLFSSLTPVTVDITSSWIDIPVVLDVTDSCDVVRLY</sequence>
<dbReference type="Pfam" id="PF08530">
    <property type="entry name" value="PepX_C"/>
    <property type="match status" value="1"/>
</dbReference>
<dbReference type="SUPFAM" id="SSF49785">
    <property type="entry name" value="Galactose-binding domain-like"/>
    <property type="match status" value="1"/>
</dbReference>
<dbReference type="SMART" id="SM00939">
    <property type="entry name" value="PepX_C"/>
    <property type="match status" value="1"/>
</dbReference>
<proteinExistence type="predicted"/>
<dbReference type="InterPro" id="IPR008979">
    <property type="entry name" value="Galactose-bd-like_sf"/>
</dbReference>
<dbReference type="Gene3D" id="1.10.3020.10">
    <property type="entry name" value="alpha-amino acid ester hydrolase ( Helical cap domain)"/>
    <property type="match status" value="1"/>
</dbReference>
<feature type="domain" description="Xaa-Pro dipeptidyl-peptidase C-terminal" evidence="4">
    <location>
        <begin position="426"/>
        <end position="667"/>
    </location>
</feature>
<gene>
    <name evidence="5" type="ORF">KIPB_006491</name>
</gene>
<name>A0A9K3CYM7_9EUKA</name>
<feature type="transmembrane region" description="Helical" evidence="3">
    <location>
        <begin position="60"/>
        <end position="86"/>
    </location>
</feature>
<reference evidence="5 6" key="1">
    <citation type="journal article" date="2018" name="PLoS ONE">
        <title>The draft genome of Kipferlia bialata reveals reductive genome evolution in fornicate parasites.</title>
        <authorList>
            <person name="Tanifuji G."/>
            <person name="Takabayashi S."/>
            <person name="Kume K."/>
            <person name="Takagi M."/>
            <person name="Nakayama T."/>
            <person name="Kamikawa R."/>
            <person name="Inagaki Y."/>
            <person name="Hashimoto T."/>
        </authorList>
    </citation>
    <scope>NUCLEOTIDE SEQUENCE [LARGE SCALE GENOMIC DNA]</scope>
    <source>
        <strain evidence="5">NY0173</strain>
    </source>
</reference>
<evidence type="ECO:0000256" key="3">
    <source>
        <dbReference type="SAM" id="Phobius"/>
    </source>
</evidence>
<evidence type="ECO:0000313" key="6">
    <source>
        <dbReference type="Proteomes" id="UP000265618"/>
    </source>
</evidence>
<feature type="region of interest" description="Disordered" evidence="2">
    <location>
        <begin position="1"/>
        <end position="54"/>
    </location>
</feature>
<dbReference type="GO" id="GO:0008239">
    <property type="term" value="F:dipeptidyl-peptidase activity"/>
    <property type="evidence" value="ECO:0007669"/>
    <property type="project" value="InterPro"/>
</dbReference>
<protein>
    <recommendedName>
        <fullName evidence="4">Xaa-Pro dipeptidyl-peptidase C-terminal domain-containing protein</fullName>
    </recommendedName>
</protein>
<dbReference type="InterPro" id="IPR013736">
    <property type="entry name" value="Xaa-Pro_dipept_C"/>
</dbReference>
<evidence type="ECO:0000259" key="4">
    <source>
        <dbReference type="SMART" id="SM00939"/>
    </source>
</evidence>
<dbReference type="Pfam" id="PF02129">
    <property type="entry name" value="Peptidase_S15"/>
    <property type="match status" value="1"/>
</dbReference>
<dbReference type="OrthoDB" id="416441at2759"/>
<keyword evidence="3" id="KW-1133">Transmembrane helix</keyword>
<keyword evidence="6" id="KW-1185">Reference proteome</keyword>
<evidence type="ECO:0000256" key="1">
    <source>
        <dbReference type="ARBA" id="ARBA00022801"/>
    </source>
</evidence>
<dbReference type="SUPFAM" id="SSF53474">
    <property type="entry name" value="alpha/beta-Hydrolases"/>
    <property type="match status" value="1"/>
</dbReference>
<dbReference type="EMBL" id="BDIP01001671">
    <property type="protein sequence ID" value="GIQ84907.1"/>
    <property type="molecule type" value="Genomic_DNA"/>
</dbReference>